<dbReference type="Proteomes" id="UP000257109">
    <property type="component" value="Unassembled WGS sequence"/>
</dbReference>
<evidence type="ECO:0000313" key="1">
    <source>
        <dbReference type="EMBL" id="RDX80405.1"/>
    </source>
</evidence>
<sequence>MCHKKKVENETTKWLEFLKDYNFDLSHHPCKDNIMVDTLSRKPSYDVILQRGLSSGLNVRLGVTRMYQNLREMFGWFRGKGNWTYKTQVYLEILRAARSLRD</sequence>
<name>A0A371FPX2_MUCPR</name>
<comment type="caution">
    <text evidence="1">The sequence shown here is derived from an EMBL/GenBank/DDBJ whole genome shotgun (WGS) entry which is preliminary data.</text>
</comment>
<gene>
    <name evidence="1" type="ORF">CR513_39056</name>
</gene>
<organism evidence="1 2">
    <name type="scientific">Mucuna pruriens</name>
    <name type="common">Velvet bean</name>
    <name type="synonym">Dolichos pruriens</name>
    <dbReference type="NCBI Taxonomy" id="157652"/>
    <lineage>
        <taxon>Eukaryota</taxon>
        <taxon>Viridiplantae</taxon>
        <taxon>Streptophyta</taxon>
        <taxon>Embryophyta</taxon>
        <taxon>Tracheophyta</taxon>
        <taxon>Spermatophyta</taxon>
        <taxon>Magnoliopsida</taxon>
        <taxon>eudicotyledons</taxon>
        <taxon>Gunneridae</taxon>
        <taxon>Pentapetalae</taxon>
        <taxon>rosids</taxon>
        <taxon>fabids</taxon>
        <taxon>Fabales</taxon>
        <taxon>Fabaceae</taxon>
        <taxon>Papilionoideae</taxon>
        <taxon>50 kb inversion clade</taxon>
        <taxon>NPAAA clade</taxon>
        <taxon>indigoferoid/millettioid clade</taxon>
        <taxon>Phaseoleae</taxon>
        <taxon>Mucuna</taxon>
    </lineage>
</organism>
<reference evidence="1" key="1">
    <citation type="submission" date="2018-05" db="EMBL/GenBank/DDBJ databases">
        <title>Draft genome of Mucuna pruriens seed.</title>
        <authorList>
            <person name="Nnadi N.E."/>
            <person name="Vos R."/>
            <person name="Hasami M.H."/>
            <person name="Devisetty U.K."/>
            <person name="Aguiy J.C."/>
        </authorList>
    </citation>
    <scope>NUCLEOTIDE SEQUENCE [LARGE SCALE GENOMIC DNA]</scope>
    <source>
        <strain evidence="1">JCA_2017</strain>
    </source>
</reference>
<accession>A0A371FPX2</accession>
<evidence type="ECO:0000313" key="2">
    <source>
        <dbReference type="Proteomes" id="UP000257109"/>
    </source>
</evidence>
<proteinExistence type="predicted"/>
<dbReference type="EMBL" id="QJKJ01008233">
    <property type="protein sequence ID" value="RDX80405.1"/>
    <property type="molecule type" value="Genomic_DNA"/>
</dbReference>
<evidence type="ECO:0008006" key="3">
    <source>
        <dbReference type="Google" id="ProtNLM"/>
    </source>
</evidence>
<dbReference type="AlphaFoldDB" id="A0A371FPX2"/>
<keyword evidence="2" id="KW-1185">Reference proteome</keyword>
<feature type="non-terminal residue" evidence="1">
    <location>
        <position position="1"/>
    </location>
</feature>
<protein>
    <recommendedName>
        <fullName evidence="3">Integrase zinc-binding domain-containing protein</fullName>
    </recommendedName>
</protein>